<dbReference type="InterPro" id="IPR024079">
    <property type="entry name" value="MetalloPept_cat_dom_sf"/>
</dbReference>
<keyword evidence="6 9" id="KW-0482">Metalloprotease</keyword>
<keyword evidence="3" id="KW-0479">Metal-binding</keyword>
<dbReference type="Gene3D" id="3.40.390.10">
    <property type="entry name" value="Collagenase (Catalytic Domain)"/>
    <property type="match status" value="1"/>
</dbReference>
<sequence length="60" mass="6896">MKHISSLTCIRFKRRTNEINYIKCYSHVGFVHKGAQKLSLGYGCHSFATKVHEIMHAIGF</sequence>
<dbReference type="PANTHER" id="PTHR10127">
    <property type="entry name" value="DISCOIDIN, CUB, EGF, LAMININ , AND ZINC METALLOPROTEASE DOMAIN CONTAINING"/>
    <property type="match status" value="1"/>
</dbReference>
<keyword evidence="4" id="KW-0378">Hydrolase</keyword>
<dbReference type="OrthoDB" id="6411869at2759"/>
<dbReference type="Pfam" id="PF01400">
    <property type="entry name" value="Astacin"/>
    <property type="match status" value="1"/>
</dbReference>
<dbReference type="VEuPathDB" id="VectorBase:LDEU012916"/>
<protein>
    <submittedName>
        <fullName evidence="9">Astacin-like metalloprotease toxin</fullName>
    </submittedName>
</protein>
<evidence type="ECO:0000256" key="1">
    <source>
        <dbReference type="ARBA" id="ARBA00001947"/>
    </source>
</evidence>
<comment type="caution">
    <text evidence="7">Lacks conserved residue(s) required for the propagation of feature annotation.</text>
</comment>
<feature type="domain" description="Peptidase M12A" evidence="8">
    <location>
        <begin position="1"/>
        <end position="60"/>
    </location>
</feature>
<evidence type="ECO:0000256" key="3">
    <source>
        <dbReference type="ARBA" id="ARBA00022723"/>
    </source>
</evidence>
<dbReference type="Proteomes" id="UP000288716">
    <property type="component" value="Unassembled WGS sequence"/>
</dbReference>
<dbReference type="EMBL" id="NCKV01029884">
    <property type="protein sequence ID" value="RWS19124.1"/>
    <property type="molecule type" value="Genomic_DNA"/>
</dbReference>
<keyword evidence="2 9" id="KW-0645">Protease</keyword>
<evidence type="ECO:0000256" key="7">
    <source>
        <dbReference type="PROSITE-ProRule" id="PRU01211"/>
    </source>
</evidence>
<dbReference type="GO" id="GO:0004222">
    <property type="term" value="F:metalloendopeptidase activity"/>
    <property type="evidence" value="ECO:0007669"/>
    <property type="project" value="InterPro"/>
</dbReference>
<comment type="caution">
    <text evidence="9">The sequence shown here is derived from an EMBL/GenBank/DDBJ whole genome shotgun (WGS) entry which is preliminary data.</text>
</comment>
<evidence type="ECO:0000256" key="6">
    <source>
        <dbReference type="ARBA" id="ARBA00023049"/>
    </source>
</evidence>
<organism evidence="9 10">
    <name type="scientific">Leptotrombidium deliense</name>
    <dbReference type="NCBI Taxonomy" id="299467"/>
    <lineage>
        <taxon>Eukaryota</taxon>
        <taxon>Metazoa</taxon>
        <taxon>Ecdysozoa</taxon>
        <taxon>Arthropoda</taxon>
        <taxon>Chelicerata</taxon>
        <taxon>Arachnida</taxon>
        <taxon>Acari</taxon>
        <taxon>Acariformes</taxon>
        <taxon>Trombidiformes</taxon>
        <taxon>Prostigmata</taxon>
        <taxon>Anystina</taxon>
        <taxon>Parasitengona</taxon>
        <taxon>Trombiculoidea</taxon>
        <taxon>Trombiculidae</taxon>
        <taxon>Leptotrombidium</taxon>
    </lineage>
</organism>
<comment type="cofactor">
    <cofactor evidence="1">
        <name>Zn(2+)</name>
        <dbReference type="ChEBI" id="CHEBI:29105"/>
    </cofactor>
</comment>
<dbReference type="GO" id="GO:0046872">
    <property type="term" value="F:metal ion binding"/>
    <property type="evidence" value="ECO:0007669"/>
    <property type="project" value="UniProtKB-KW"/>
</dbReference>
<dbReference type="AlphaFoldDB" id="A0A443RV90"/>
<accession>A0A443RV90</accession>
<reference evidence="9 10" key="1">
    <citation type="journal article" date="2018" name="Gigascience">
        <title>Genomes of trombidid mites reveal novel predicted allergens and laterally-transferred genes associated with secondary metabolism.</title>
        <authorList>
            <person name="Dong X."/>
            <person name="Chaisiri K."/>
            <person name="Xia D."/>
            <person name="Armstrong S.D."/>
            <person name="Fang Y."/>
            <person name="Donnelly M.J."/>
            <person name="Kadowaki T."/>
            <person name="McGarry J.W."/>
            <person name="Darby A.C."/>
            <person name="Makepeace B.L."/>
        </authorList>
    </citation>
    <scope>NUCLEOTIDE SEQUENCE [LARGE SCALE GENOMIC DNA]</scope>
    <source>
        <strain evidence="9">UoL-UT</strain>
    </source>
</reference>
<keyword evidence="10" id="KW-1185">Reference proteome</keyword>
<evidence type="ECO:0000256" key="4">
    <source>
        <dbReference type="ARBA" id="ARBA00022801"/>
    </source>
</evidence>
<evidence type="ECO:0000313" key="10">
    <source>
        <dbReference type="Proteomes" id="UP000288716"/>
    </source>
</evidence>
<feature type="non-terminal residue" evidence="9">
    <location>
        <position position="60"/>
    </location>
</feature>
<dbReference type="SUPFAM" id="SSF55486">
    <property type="entry name" value="Metalloproteases ('zincins'), catalytic domain"/>
    <property type="match status" value="1"/>
</dbReference>
<dbReference type="PANTHER" id="PTHR10127:SF780">
    <property type="entry name" value="METALLOENDOPEPTIDASE"/>
    <property type="match status" value="1"/>
</dbReference>
<evidence type="ECO:0000256" key="5">
    <source>
        <dbReference type="ARBA" id="ARBA00022833"/>
    </source>
</evidence>
<gene>
    <name evidence="9" type="ORF">B4U80_03813</name>
</gene>
<proteinExistence type="predicted"/>
<dbReference type="InterPro" id="IPR001506">
    <property type="entry name" value="Peptidase_M12A"/>
</dbReference>
<name>A0A443RV90_9ACAR</name>
<evidence type="ECO:0000256" key="2">
    <source>
        <dbReference type="ARBA" id="ARBA00022670"/>
    </source>
</evidence>
<evidence type="ECO:0000259" key="8">
    <source>
        <dbReference type="PROSITE" id="PS51864"/>
    </source>
</evidence>
<evidence type="ECO:0000313" key="9">
    <source>
        <dbReference type="EMBL" id="RWS19124.1"/>
    </source>
</evidence>
<keyword evidence="5" id="KW-0862">Zinc</keyword>
<dbReference type="GO" id="GO:0006508">
    <property type="term" value="P:proteolysis"/>
    <property type="evidence" value="ECO:0007669"/>
    <property type="project" value="UniProtKB-KW"/>
</dbReference>
<dbReference type="PROSITE" id="PS51864">
    <property type="entry name" value="ASTACIN"/>
    <property type="match status" value="1"/>
</dbReference>
<feature type="active site" evidence="7">
    <location>
        <position position="53"/>
    </location>
</feature>